<feature type="domain" description="Thioredoxin" evidence="2">
    <location>
        <begin position="37"/>
        <end position="224"/>
    </location>
</feature>
<sequence length="228" mass="24811">MNRRSVVLIISAVILAVFAAAAFFYSSSQLQSPQQAEAPGSTAQKTAAQPKQSGGQLVRSHSPVFGPVQAPVTIVEFFDPSCEACRAFHPYVKQILAENPEDVRLVLRYVLFHPGSEEVARMLEAARKQNLHEQVLEAVLEAQPGWHDDPKVAQAWAAAERVGLNLEQARQDMHAPGVNAVLETDMQDVMAVGVRGTPTFFVNGRALSEFGPEPLRQLVSSEVAKTSL</sequence>
<dbReference type="InterPro" id="IPR012336">
    <property type="entry name" value="Thioredoxin-like_fold"/>
</dbReference>
<dbReference type="InterPro" id="IPR050824">
    <property type="entry name" value="Thiol_disulfide_DsbA"/>
</dbReference>
<dbReference type="InterPro" id="IPR013766">
    <property type="entry name" value="Thioredoxin_domain"/>
</dbReference>
<proteinExistence type="predicted"/>
<feature type="region of interest" description="Disordered" evidence="1">
    <location>
        <begin position="35"/>
        <end position="59"/>
    </location>
</feature>
<dbReference type="SUPFAM" id="SSF52833">
    <property type="entry name" value="Thioredoxin-like"/>
    <property type="match status" value="1"/>
</dbReference>
<reference evidence="4" key="1">
    <citation type="submission" date="2016-10" db="EMBL/GenBank/DDBJ databases">
        <authorList>
            <person name="Varghese N."/>
            <person name="Submissions S."/>
        </authorList>
    </citation>
    <scope>NUCLEOTIDE SEQUENCE [LARGE SCALE GENOMIC DNA]</scope>
    <source>
        <strain evidence="4">2SM5</strain>
    </source>
</reference>
<evidence type="ECO:0000259" key="2">
    <source>
        <dbReference type="PROSITE" id="PS51352"/>
    </source>
</evidence>
<dbReference type="Gene3D" id="3.40.30.10">
    <property type="entry name" value="Glutaredoxin"/>
    <property type="match status" value="1"/>
</dbReference>
<dbReference type="GO" id="GO:0016853">
    <property type="term" value="F:isomerase activity"/>
    <property type="evidence" value="ECO:0007669"/>
    <property type="project" value="UniProtKB-KW"/>
</dbReference>
<feature type="compositionally biased region" description="Polar residues" evidence="1">
    <location>
        <begin position="41"/>
        <end position="55"/>
    </location>
</feature>
<evidence type="ECO:0000313" key="4">
    <source>
        <dbReference type="Proteomes" id="UP000243426"/>
    </source>
</evidence>
<keyword evidence="4" id="KW-1185">Reference proteome</keyword>
<dbReference type="PROSITE" id="PS51352">
    <property type="entry name" value="THIOREDOXIN_2"/>
    <property type="match status" value="1"/>
</dbReference>
<dbReference type="Proteomes" id="UP000243426">
    <property type="component" value="Chromosome I"/>
</dbReference>
<dbReference type="PANTHER" id="PTHR35891">
    <property type="entry name" value="THIOL:DISULFIDE INTERCHANGE PROTEIN DSBA"/>
    <property type="match status" value="1"/>
</dbReference>
<dbReference type="OrthoDB" id="9780340at2"/>
<dbReference type="InterPro" id="IPR036249">
    <property type="entry name" value="Thioredoxin-like_sf"/>
</dbReference>
<gene>
    <name evidence="3" type="ORF">SAMN05216198_3539</name>
</gene>
<dbReference type="EMBL" id="LT629748">
    <property type="protein sequence ID" value="SDT05720.1"/>
    <property type="molecule type" value="Genomic_DNA"/>
</dbReference>
<dbReference type="AlphaFoldDB" id="A0A1H1X9G4"/>
<name>A0A1H1X9G4_9GAMM</name>
<evidence type="ECO:0000256" key="1">
    <source>
        <dbReference type="SAM" id="MobiDB-lite"/>
    </source>
</evidence>
<dbReference type="RefSeq" id="WP_036991847.1">
    <property type="nucleotide sequence ID" value="NZ_LT629748.1"/>
</dbReference>
<accession>A0A1H1X9G4</accession>
<keyword evidence="3" id="KW-0413">Isomerase</keyword>
<organism evidence="3 4">
    <name type="scientific">Halopseudomonas litoralis</name>
    <dbReference type="NCBI Taxonomy" id="797277"/>
    <lineage>
        <taxon>Bacteria</taxon>
        <taxon>Pseudomonadati</taxon>
        <taxon>Pseudomonadota</taxon>
        <taxon>Gammaproteobacteria</taxon>
        <taxon>Pseudomonadales</taxon>
        <taxon>Pseudomonadaceae</taxon>
        <taxon>Halopseudomonas</taxon>
    </lineage>
</organism>
<dbReference type="PANTHER" id="PTHR35891:SF3">
    <property type="entry name" value="THIOL:DISULFIDE INTERCHANGE PROTEIN DSBL"/>
    <property type="match status" value="1"/>
</dbReference>
<protein>
    <submittedName>
        <fullName evidence="3">Protein-disulfide isomerase</fullName>
    </submittedName>
</protein>
<dbReference type="STRING" id="797277.SAMN05216198_3539"/>
<evidence type="ECO:0000313" key="3">
    <source>
        <dbReference type="EMBL" id="SDT05720.1"/>
    </source>
</evidence>
<dbReference type="Pfam" id="PF13462">
    <property type="entry name" value="Thioredoxin_4"/>
    <property type="match status" value="1"/>
</dbReference>